<sequence>MQYPYLLIVTFP</sequence>
<reference evidence="1" key="2">
    <citation type="journal article" date="2015" name="Fish Shellfish Immunol.">
        <title>Early steps in the European eel (Anguilla anguilla)-Vibrio vulnificus interaction in the gills: Role of the RtxA13 toxin.</title>
        <authorList>
            <person name="Callol A."/>
            <person name="Pajuelo D."/>
            <person name="Ebbesson L."/>
            <person name="Teles M."/>
            <person name="MacKenzie S."/>
            <person name="Amaro C."/>
        </authorList>
    </citation>
    <scope>NUCLEOTIDE SEQUENCE</scope>
</reference>
<dbReference type="EMBL" id="GBXM01097322">
    <property type="protein sequence ID" value="JAH11255.1"/>
    <property type="molecule type" value="Transcribed_RNA"/>
</dbReference>
<evidence type="ECO:0000313" key="1">
    <source>
        <dbReference type="EMBL" id="JAH11255.1"/>
    </source>
</evidence>
<accession>A0A0E9Q4K5</accession>
<organism evidence="1">
    <name type="scientific">Anguilla anguilla</name>
    <name type="common">European freshwater eel</name>
    <name type="synonym">Muraena anguilla</name>
    <dbReference type="NCBI Taxonomy" id="7936"/>
    <lineage>
        <taxon>Eukaryota</taxon>
        <taxon>Metazoa</taxon>
        <taxon>Chordata</taxon>
        <taxon>Craniata</taxon>
        <taxon>Vertebrata</taxon>
        <taxon>Euteleostomi</taxon>
        <taxon>Actinopterygii</taxon>
        <taxon>Neopterygii</taxon>
        <taxon>Teleostei</taxon>
        <taxon>Anguilliformes</taxon>
        <taxon>Anguillidae</taxon>
        <taxon>Anguilla</taxon>
    </lineage>
</organism>
<name>A0A0E9Q4K5_ANGAN</name>
<protein>
    <submittedName>
        <fullName evidence="1">Uncharacterized protein</fullName>
    </submittedName>
</protein>
<proteinExistence type="predicted"/>
<reference evidence="1" key="1">
    <citation type="submission" date="2014-11" db="EMBL/GenBank/DDBJ databases">
        <authorList>
            <person name="Amaro Gonzalez C."/>
        </authorList>
    </citation>
    <scope>NUCLEOTIDE SEQUENCE</scope>
</reference>